<reference evidence="1" key="1">
    <citation type="journal article" date="2021" name="Front. Microbiol.">
        <title>Comprehensive Comparative Genomics and Phenotyping of Methylobacterium Species.</title>
        <authorList>
            <person name="Alessa O."/>
            <person name="Ogura Y."/>
            <person name="Fujitani Y."/>
            <person name="Takami H."/>
            <person name="Hayashi T."/>
            <person name="Sahin N."/>
            <person name="Tani A."/>
        </authorList>
    </citation>
    <scope>NUCLEOTIDE SEQUENCE</scope>
    <source>
        <strain evidence="1">DSM 23674</strain>
    </source>
</reference>
<evidence type="ECO:0000313" key="2">
    <source>
        <dbReference type="Proteomes" id="UP001055101"/>
    </source>
</evidence>
<dbReference type="SUPFAM" id="SSF50199">
    <property type="entry name" value="Staphylococcal nuclease"/>
    <property type="match status" value="1"/>
</dbReference>
<dbReference type="RefSeq" id="WP_238231189.1">
    <property type="nucleotide sequence ID" value="NZ_BPRA01000006.1"/>
</dbReference>
<reference evidence="1" key="2">
    <citation type="submission" date="2021-08" db="EMBL/GenBank/DDBJ databases">
        <authorList>
            <person name="Tani A."/>
            <person name="Ola A."/>
            <person name="Ogura Y."/>
            <person name="Katsura K."/>
            <person name="Hayashi T."/>
        </authorList>
    </citation>
    <scope>NUCLEOTIDE SEQUENCE</scope>
    <source>
        <strain evidence="1">DSM 23674</strain>
    </source>
</reference>
<sequence length="192" mass="20137">MPLAYVVVLAGALAGAILYFAPTVPRTNRTRLPGLVLVVVSAASPAVAAGGASGGDLLKGRATVIDGSSLVIDGVPVTLFGIVTPASDATCWDAREAPYACGRQVSAELTARIGSEALICERRERPNDRPAKVMCQVGQADLGDWMISHGYAMPAGDAPASYRQARDHAWGRRAGLWGGVFDYPTDWSQAVR</sequence>
<comment type="caution">
    <text evidence="1">The sequence shown here is derived from an EMBL/GenBank/DDBJ whole genome shotgun (WGS) entry which is preliminary data.</text>
</comment>
<organism evidence="1 2">
    <name type="scientific">Methylobacterium thuringiense</name>
    <dbReference type="NCBI Taxonomy" id="1003091"/>
    <lineage>
        <taxon>Bacteria</taxon>
        <taxon>Pseudomonadati</taxon>
        <taxon>Pseudomonadota</taxon>
        <taxon>Alphaproteobacteria</taxon>
        <taxon>Hyphomicrobiales</taxon>
        <taxon>Methylobacteriaceae</taxon>
        <taxon>Methylobacterium</taxon>
    </lineage>
</organism>
<dbReference type="InterPro" id="IPR035437">
    <property type="entry name" value="SNase_OB-fold_sf"/>
</dbReference>
<dbReference type="Gene3D" id="2.40.50.90">
    <property type="match status" value="1"/>
</dbReference>
<proteinExistence type="predicted"/>
<evidence type="ECO:0000313" key="1">
    <source>
        <dbReference type="EMBL" id="GJE54852.1"/>
    </source>
</evidence>
<accession>A0ABQ4TJ84</accession>
<dbReference type="EMBL" id="BPRA01000006">
    <property type="protein sequence ID" value="GJE54852.1"/>
    <property type="molecule type" value="Genomic_DNA"/>
</dbReference>
<protein>
    <recommendedName>
        <fullName evidence="3">Nuclease</fullName>
    </recommendedName>
</protein>
<name>A0ABQ4TJ84_9HYPH</name>
<dbReference type="Proteomes" id="UP001055101">
    <property type="component" value="Unassembled WGS sequence"/>
</dbReference>
<gene>
    <name evidence="1" type="ORF">EKPJFOCH_1337</name>
</gene>
<keyword evidence="2" id="KW-1185">Reference proteome</keyword>
<evidence type="ECO:0008006" key="3">
    <source>
        <dbReference type="Google" id="ProtNLM"/>
    </source>
</evidence>